<dbReference type="GO" id="GO:0004113">
    <property type="term" value="F:2',3'-cyclic-nucleotide 3'-phosphodiesterase activity"/>
    <property type="evidence" value="ECO:0007669"/>
    <property type="project" value="InterPro"/>
</dbReference>
<name>A0A1I0C0Y4_9FIRM</name>
<protein>
    <recommendedName>
        <fullName evidence="2">RNA 2',3'-cyclic phosphodiesterase</fullName>
        <shortName evidence="2">RNA 2',3'-CPDase</shortName>
        <ecNumber evidence="2">3.1.4.58</ecNumber>
    </recommendedName>
</protein>
<accession>A0A1I0C0Y4</accession>
<dbReference type="SUPFAM" id="SSF55144">
    <property type="entry name" value="LigT-like"/>
    <property type="match status" value="1"/>
</dbReference>
<dbReference type="InterPro" id="IPR004175">
    <property type="entry name" value="RNA_CPDase"/>
</dbReference>
<dbReference type="Pfam" id="PF13563">
    <property type="entry name" value="2_5_RNA_ligase2"/>
    <property type="match status" value="1"/>
</dbReference>
<dbReference type="GO" id="GO:0016874">
    <property type="term" value="F:ligase activity"/>
    <property type="evidence" value="ECO:0007669"/>
    <property type="project" value="UniProtKB-KW"/>
</dbReference>
<dbReference type="EMBL" id="FOIF01000053">
    <property type="protein sequence ID" value="SET12635.1"/>
    <property type="molecule type" value="Genomic_DNA"/>
</dbReference>
<dbReference type="EC" id="3.1.4.58" evidence="2"/>
<dbReference type="RefSeq" id="WP_091351324.1">
    <property type="nucleotide sequence ID" value="NZ_FOIF01000053.1"/>
</dbReference>
<dbReference type="NCBIfam" id="TIGR02258">
    <property type="entry name" value="2_5_ligase"/>
    <property type="match status" value="1"/>
</dbReference>
<sequence>MRLFYAVQLPQGAKEFLAKIQGTIKNNSIKGNFSFIDNLHLTLAFIGEVDERREKVLREILHTSFEGEKEFSLVIKGLGNFKRGNKDIVWAGLEESQELLTLQQILAQNLTKEGFSLDNREFKPHITLGREVVLKEGALDIPFSPFKFTVEKISLMNSLRVKGRLVYIPIETVNLIKGKKT</sequence>
<dbReference type="AlphaFoldDB" id="A0A1I0C0Y4"/>
<feature type="short sequence motif" description="HXTX 2" evidence="2">
    <location>
        <begin position="125"/>
        <end position="128"/>
    </location>
</feature>
<gene>
    <name evidence="3" type="ORF">SAMN03080614_105311</name>
</gene>
<comment type="catalytic activity">
    <reaction evidence="2">
        <text>a 3'-end 2',3'-cyclophospho-ribonucleotide-RNA + H2O = a 3'-end 2'-phospho-ribonucleotide-RNA + H(+)</text>
        <dbReference type="Rhea" id="RHEA:11828"/>
        <dbReference type="Rhea" id="RHEA-COMP:10464"/>
        <dbReference type="Rhea" id="RHEA-COMP:17353"/>
        <dbReference type="ChEBI" id="CHEBI:15377"/>
        <dbReference type="ChEBI" id="CHEBI:15378"/>
        <dbReference type="ChEBI" id="CHEBI:83064"/>
        <dbReference type="ChEBI" id="CHEBI:173113"/>
        <dbReference type="EC" id="3.1.4.58"/>
    </reaction>
</comment>
<proteinExistence type="inferred from homology"/>
<dbReference type="GO" id="GO:0008664">
    <property type="term" value="F:RNA 2',3'-cyclic 3'-phosphodiesterase activity"/>
    <property type="evidence" value="ECO:0007669"/>
    <property type="project" value="UniProtKB-EC"/>
</dbReference>
<feature type="active site" description="Proton acceptor" evidence="2">
    <location>
        <position position="125"/>
    </location>
</feature>
<reference evidence="4" key="1">
    <citation type="submission" date="2016-10" db="EMBL/GenBank/DDBJ databases">
        <authorList>
            <person name="Varghese N."/>
            <person name="Submissions S."/>
        </authorList>
    </citation>
    <scope>NUCLEOTIDE SEQUENCE [LARGE SCALE GENOMIC DNA]</scope>
    <source>
        <strain evidence="4">DSM 13577</strain>
    </source>
</reference>
<organism evidence="3 4">
    <name type="scientific">Anaerobranca gottschalkii DSM 13577</name>
    <dbReference type="NCBI Taxonomy" id="1120990"/>
    <lineage>
        <taxon>Bacteria</taxon>
        <taxon>Bacillati</taxon>
        <taxon>Bacillota</taxon>
        <taxon>Clostridia</taxon>
        <taxon>Eubacteriales</taxon>
        <taxon>Proteinivoracaceae</taxon>
        <taxon>Anaerobranca</taxon>
    </lineage>
</organism>
<dbReference type="HAMAP" id="MF_01940">
    <property type="entry name" value="RNA_CPDase"/>
    <property type="match status" value="1"/>
</dbReference>
<dbReference type="PANTHER" id="PTHR35561:SF1">
    <property type="entry name" value="RNA 2',3'-CYCLIC PHOSPHODIESTERASE"/>
    <property type="match status" value="1"/>
</dbReference>
<dbReference type="PANTHER" id="PTHR35561">
    <property type="entry name" value="RNA 2',3'-CYCLIC PHOSPHODIESTERASE"/>
    <property type="match status" value="1"/>
</dbReference>
<dbReference type="InterPro" id="IPR009097">
    <property type="entry name" value="Cyclic_Pdiesterase"/>
</dbReference>
<feature type="short sequence motif" description="HXTX 1" evidence="2">
    <location>
        <begin position="40"/>
        <end position="43"/>
    </location>
</feature>
<keyword evidence="1 2" id="KW-0378">Hydrolase</keyword>
<dbReference type="OrthoDB" id="9789350at2"/>
<evidence type="ECO:0000256" key="2">
    <source>
        <dbReference type="HAMAP-Rule" id="MF_01940"/>
    </source>
</evidence>
<evidence type="ECO:0000313" key="3">
    <source>
        <dbReference type="EMBL" id="SET12635.1"/>
    </source>
</evidence>
<feature type="active site" description="Proton donor" evidence="2">
    <location>
        <position position="40"/>
    </location>
</feature>
<dbReference type="STRING" id="1120990.SAMN03080614_105311"/>
<evidence type="ECO:0000313" key="4">
    <source>
        <dbReference type="Proteomes" id="UP000243819"/>
    </source>
</evidence>
<dbReference type="Gene3D" id="3.90.1140.10">
    <property type="entry name" value="Cyclic phosphodiesterase"/>
    <property type="match status" value="1"/>
</dbReference>
<comment type="function">
    <text evidence="2">Hydrolyzes RNA 2',3'-cyclic phosphodiester to an RNA 2'-phosphomonoester.</text>
</comment>
<keyword evidence="3" id="KW-0436">Ligase</keyword>
<keyword evidence="4" id="KW-1185">Reference proteome</keyword>
<comment type="similarity">
    <text evidence="2">Belongs to the 2H phosphoesterase superfamily. ThpR family.</text>
</comment>
<dbReference type="Proteomes" id="UP000243819">
    <property type="component" value="Unassembled WGS sequence"/>
</dbReference>
<evidence type="ECO:0000256" key="1">
    <source>
        <dbReference type="ARBA" id="ARBA00022801"/>
    </source>
</evidence>